<dbReference type="AlphaFoldDB" id="A0A915JSI1"/>
<evidence type="ECO:0000256" key="1">
    <source>
        <dbReference type="SAM" id="MobiDB-lite"/>
    </source>
</evidence>
<reference evidence="3" key="1">
    <citation type="submission" date="2022-11" db="UniProtKB">
        <authorList>
            <consortium name="WormBaseParasite"/>
        </authorList>
    </citation>
    <scope>IDENTIFICATION</scope>
</reference>
<feature type="compositionally biased region" description="Basic and acidic residues" evidence="1">
    <location>
        <begin position="223"/>
        <end position="234"/>
    </location>
</feature>
<feature type="compositionally biased region" description="Basic and acidic residues" evidence="1">
    <location>
        <begin position="180"/>
        <end position="210"/>
    </location>
</feature>
<name>A0A915JSI1_ROMCU</name>
<proteinExistence type="predicted"/>
<protein>
    <submittedName>
        <fullName evidence="3">Uncharacterized protein</fullName>
    </submittedName>
</protein>
<feature type="region of interest" description="Disordered" evidence="1">
    <location>
        <begin position="180"/>
        <end position="212"/>
    </location>
</feature>
<feature type="region of interest" description="Disordered" evidence="1">
    <location>
        <begin position="223"/>
        <end position="242"/>
    </location>
</feature>
<keyword evidence="2" id="KW-1185">Reference proteome</keyword>
<organism evidence="2 3">
    <name type="scientific">Romanomermis culicivorax</name>
    <name type="common">Nematode worm</name>
    <dbReference type="NCBI Taxonomy" id="13658"/>
    <lineage>
        <taxon>Eukaryota</taxon>
        <taxon>Metazoa</taxon>
        <taxon>Ecdysozoa</taxon>
        <taxon>Nematoda</taxon>
        <taxon>Enoplea</taxon>
        <taxon>Dorylaimia</taxon>
        <taxon>Mermithida</taxon>
        <taxon>Mermithoidea</taxon>
        <taxon>Mermithidae</taxon>
        <taxon>Romanomermis</taxon>
    </lineage>
</organism>
<accession>A0A915JSI1</accession>
<dbReference type="WBParaSite" id="nRc.2.0.1.t29063-RA">
    <property type="protein sequence ID" value="nRc.2.0.1.t29063-RA"/>
    <property type="gene ID" value="nRc.2.0.1.g29063"/>
</dbReference>
<evidence type="ECO:0000313" key="2">
    <source>
        <dbReference type="Proteomes" id="UP000887565"/>
    </source>
</evidence>
<evidence type="ECO:0000313" key="3">
    <source>
        <dbReference type="WBParaSite" id="nRc.2.0.1.t29063-RA"/>
    </source>
</evidence>
<feature type="region of interest" description="Disordered" evidence="1">
    <location>
        <begin position="15"/>
        <end position="82"/>
    </location>
</feature>
<sequence length="435" mass="49383">MTDCLYGNNLSIENAGESLQSNVHDEDEEVKIDQCPSTTTNDEENNNSKSQFTPSTDSYSNPSESNQDSNLTTPNRQNVHSTNFIPPQFLMANPFVTGGHFSDSNTVNEENSAAPQNYFVTPQYYRQLLQEYMEKLTLEHERSIIDGRTGVSPASELGEIVYDDIQESIERLKLKRSCKSEEGNEQNHMENKEEEKQLDENRGIKEKPESNVEISCQFDEPIARNELNSDHMIDENSTGSKNGEKERATVAVLADDFNKKTLKQTTPVSPESRTAVLIKKQINEIEKQLMRRAQNENIKKIDPSELHEFLTDITTTNGEDNPCSDNVSNFRENFTPSQQFTAASTPQHPAAAFYNAAHFFHLLRMQQVPNNFSSRTENGFGKAGFSLLSFFSREYLMRFWPCLFANFFGCLGSSDVSAVPLFQPVPVPLQYYMYM</sequence>
<feature type="compositionally biased region" description="Polar residues" evidence="1">
    <location>
        <begin position="48"/>
        <end position="82"/>
    </location>
</feature>
<dbReference type="Proteomes" id="UP000887565">
    <property type="component" value="Unplaced"/>
</dbReference>